<name>A0ABV8VL07_9NOCA</name>
<dbReference type="PANTHER" id="PTHR43355">
    <property type="entry name" value="FLAVIN REDUCTASE (NADPH)"/>
    <property type="match status" value="1"/>
</dbReference>
<dbReference type="InterPro" id="IPR016040">
    <property type="entry name" value="NAD(P)-bd_dom"/>
</dbReference>
<feature type="region of interest" description="Disordered" evidence="1">
    <location>
        <begin position="216"/>
        <end position="240"/>
    </location>
</feature>
<dbReference type="Gene3D" id="3.40.50.720">
    <property type="entry name" value="NAD(P)-binding Rossmann-like Domain"/>
    <property type="match status" value="1"/>
</dbReference>
<organism evidence="3 4">
    <name type="scientific">Nocardia halotolerans</name>
    <dbReference type="NCBI Taxonomy" id="1755878"/>
    <lineage>
        <taxon>Bacteria</taxon>
        <taxon>Bacillati</taxon>
        <taxon>Actinomycetota</taxon>
        <taxon>Actinomycetes</taxon>
        <taxon>Mycobacteriales</taxon>
        <taxon>Nocardiaceae</taxon>
        <taxon>Nocardia</taxon>
    </lineage>
</organism>
<gene>
    <name evidence="3" type="ORF">ACFO5K_18230</name>
</gene>
<evidence type="ECO:0000259" key="2">
    <source>
        <dbReference type="Pfam" id="PF13460"/>
    </source>
</evidence>
<dbReference type="SUPFAM" id="SSF51735">
    <property type="entry name" value="NAD(P)-binding Rossmann-fold domains"/>
    <property type="match status" value="1"/>
</dbReference>
<feature type="domain" description="NAD(P)-binding" evidence="2">
    <location>
        <begin position="7"/>
        <end position="199"/>
    </location>
</feature>
<dbReference type="PANTHER" id="PTHR43355:SF2">
    <property type="entry name" value="FLAVIN REDUCTASE (NADPH)"/>
    <property type="match status" value="1"/>
</dbReference>
<protein>
    <submittedName>
        <fullName evidence="3">NAD(P)-dependent oxidoreductase</fullName>
    </submittedName>
</protein>
<dbReference type="InterPro" id="IPR051606">
    <property type="entry name" value="Polyketide_Oxido-like"/>
</dbReference>
<accession>A0ABV8VL07</accession>
<keyword evidence="4" id="KW-1185">Reference proteome</keyword>
<proteinExistence type="predicted"/>
<dbReference type="RefSeq" id="WP_378564056.1">
    <property type="nucleotide sequence ID" value="NZ_JBHSDL010000016.1"/>
</dbReference>
<reference evidence="4" key="1">
    <citation type="journal article" date="2019" name="Int. J. Syst. Evol. Microbiol.">
        <title>The Global Catalogue of Microorganisms (GCM) 10K type strain sequencing project: providing services to taxonomists for standard genome sequencing and annotation.</title>
        <authorList>
            <consortium name="The Broad Institute Genomics Platform"/>
            <consortium name="The Broad Institute Genome Sequencing Center for Infectious Disease"/>
            <person name="Wu L."/>
            <person name="Ma J."/>
        </authorList>
    </citation>
    <scope>NUCLEOTIDE SEQUENCE [LARGE SCALE GENOMIC DNA]</scope>
    <source>
        <strain evidence="4">IBRC-M 10490</strain>
    </source>
</reference>
<sequence>MKIVVFGASGPTGLNVVRQAIGSGLEVTAAVRRPDDFPIADPLLRVVGADARDSDSVAAAVAGHDAVISVLGGSYTLKPVSIFTEGIGNIMGAMALHGVRRLVCVSSVCVAGTAAPGETLLFRTVLLPILLTLGRTAYADMGRMEAAVRNSGLDWTIVRASGLFDGTDITDYTLAPSSIPGRYTSRSDLADALLRVTTENCHVGASVDVVTTTGTPRLSDSFQRRRPTTRPGADLSVDRK</sequence>
<dbReference type="EMBL" id="JBHSDL010000016">
    <property type="protein sequence ID" value="MFC4376043.1"/>
    <property type="molecule type" value="Genomic_DNA"/>
</dbReference>
<dbReference type="Pfam" id="PF13460">
    <property type="entry name" value="NAD_binding_10"/>
    <property type="match status" value="1"/>
</dbReference>
<dbReference type="Proteomes" id="UP001595844">
    <property type="component" value="Unassembled WGS sequence"/>
</dbReference>
<evidence type="ECO:0000256" key="1">
    <source>
        <dbReference type="SAM" id="MobiDB-lite"/>
    </source>
</evidence>
<evidence type="ECO:0000313" key="3">
    <source>
        <dbReference type="EMBL" id="MFC4376043.1"/>
    </source>
</evidence>
<dbReference type="InterPro" id="IPR036291">
    <property type="entry name" value="NAD(P)-bd_dom_sf"/>
</dbReference>
<comment type="caution">
    <text evidence="3">The sequence shown here is derived from an EMBL/GenBank/DDBJ whole genome shotgun (WGS) entry which is preliminary data.</text>
</comment>
<evidence type="ECO:0000313" key="4">
    <source>
        <dbReference type="Proteomes" id="UP001595844"/>
    </source>
</evidence>